<dbReference type="InterPro" id="IPR004827">
    <property type="entry name" value="bZIP"/>
</dbReference>
<feature type="domain" description="BZIP" evidence="2">
    <location>
        <begin position="109"/>
        <end position="172"/>
    </location>
</feature>
<name>A0AAJ0BHH7_9PEZI</name>
<evidence type="ECO:0000313" key="4">
    <source>
        <dbReference type="Proteomes" id="UP001239445"/>
    </source>
</evidence>
<evidence type="ECO:0000313" key="3">
    <source>
        <dbReference type="EMBL" id="KAK1758005.1"/>
    </source>
</evidence>
<gene>
    <name evidence="3" type="ORF">QBC47DRAFT_398908</name>
</gene>
<feature type="compositionally biased region" description="Basic and acidic residues" evidence="1">
    <location>
        <begin position="102"/>
        <end position="130"/>
    </location>
</feature>
<dbReference type="Proteomes" id="UP001239445">
    <property type="component" value="Unassembled WGS sequence"/>
</dbReference>
<dbReference type="SMART" id="SM00338">
    <property type="entry name" value="BRLZ"/>
    <property type="match status" value="1"/>
</dbReference>
<dbReference type="InterPro" id="IPR046347">
    <property type="entry name" value="bZIP_sf"/>
</dbReference>
<accession>A0AAJ0BHH7</accession>
<dbReference type="Pfam" id="PF07716">
    <property type="entry name" value="bZIP_2"/>
    <property type="match status" value="1"/>
</dbReference>
<keyword evidence="4" id="KW-1185">Reference proteome</keyword>
<evidence type="ECO:0000256" key="1">
    <source>
        <dbReference type="SAM" id="MobiDB-lite"/>
    </source>
</evidence>
<dbReference type="GO" id="GO:0006351">
    <property type="term" value="P:DNA-templated transcription"/>
    <property type="evidence" value="ECO:0007669"/>
    <property type="project" value="InterPro"/>
</dbReference>
<feature type="region of interest" description="Disordered" evidence="1">
    <location>
        <begin position="1"/>
        <end position="47"/>
    </location>
</feature>
<proteinExistence type="predicted"/>
<reference evidence="3" key="1">
    <citation type="submission" date="2023-06" db="EMBL/GenBank/DDBJ databases">
        <title>Genome-scale phylogeny and comparative genomics of the fungal order Sordariales.</title>
        <authorList>
            <consortium name="Lawrence Berkeley National Laboratory"/>
            <person name="Hensen N."/>
            <person name="Bonometti L."/>
            <person name="Westerberg I."/>
            <person name="Brannstrom I.O."/>
            <person name="Guillou S."/>
            <person name="Cros-Aarteil S."/>
            <person name="Calhoun S."/>
            <person name="Haridas S."/>
            <person name="Kuo A."/>
            <person name="Mondo S."/>
            <person name="Pangilinan J."/>
            <person name="Riley R."/>
            <person name="Labutti K."/>
            <person name="Andreopoulos B."/>
            <person name="Lipzen A."/>
            <person name="Chen C."/>
            <person name="Yanf M."/>
            <person name="Daum C."/>
            <person name="Ng V."/>
            <person name="Clum A."/>
            <person name="Steindorff A."/>
            <person name="Ohm R."/>
            <person name="Martin F."/>
            <person name="Silar P."/>
            <person name="Natvig D."/>
            <person name="Lalanne C."/>
            <person name="Gautier V."/>
            <person name="Ament-Velasquez S.L."/>
            <person name="Kruys A."/>
            <person name="Hutchinson M.I."/>
            <person name="Powell A.J."/>
            <person name="Barry K."/>
            <person name="Miller A.N."/>
            <person name="Grigoriev I.V."/>
            <person name="Debuchy R."/>
            <person name="Gladieux P."/>
            <person name="Thoren M.H."/>
            <person name="Johannesson H."/>
        </authorList>
    </citation>
    <scope>NUCLEOTIDE SEQUENCE</scope>
    <source>
        <strain evidence="3">PSN4</strain>
    </source>
</reference>
<dbReference type="InterPro" id="IPR031106">
    <property type="entry name" value="C/EBP"/>
</dbReference>
<dbReference type="SUPFAM" id="SSF57959">
    <property type="entry name" value="Leucine zipper domain"/>
    <property type="match status" value="1"/>
</dbReference>
<dbReference type="PANTHER" id="PTHR23334">
    <property type="entry name" value="CCAAT/ENHANCER BINDING PROTEIN"/>
    <property type="match status" value="1"/>
</dbReference>
<dbReference type="PROSITE" id="PS00036">
    <property type="entry name" value="BZIP_BASIC"/>
    <property type="match status" value="1"/>
</dbReference>
<dbReference type="AlphaFoldDB" id="A0AAJ0BHH7"/>
<dbReference type="Gene3D" id="1.20.5.170">
    <property type="match status" value="1"/>
</dbReference>
<protein>
    <recommendedName>
        <fullName evidence="2">BZIP domain-containing protein</fullName>
    </recommendedName>
</protein>
<dbReference type="PANTHER" id="PTHR23334:SF20">
    <property type="entry name" value="BASIC LEUCINE ZIPPER 24"/>
    <property type="match status" value="1"/>
</dbReference>
<dbReference type="PROSITE" id="PS50217">
    <property type="entry name" value="BZIP"/>
    <property type="match status" value="1"/>
</dbReference>
<dbReference type="GO" id="GO:0000978">
    <property type="term" value="F:RNA polymerase II cis-regulatory region sequence-specific DNA binding"/>
    <property type="evidence" value="ECO:0007669"/>
    <property type="project" value="TreeGrafter"/>
</dbReference>
<feature type="region of interest" description="Disordered" evidence="1">
    <location>
        <begin position="69"/>
        <end position="130"/>
    </location>
</feature>
<dbReference type="EMBL" id="MU839829">
    <property type="protein sequence ID" value="KAK1758005.1"/>
    <property type="molecule type" value="Genomic_DNA"/>
</dbReference>
<comment type="caution">
    <text evidence="3">The sequence shown here is derived from an EMBL/GenBank/DDBJ whole genome shotgun (WGS) entry which is preliminary data.</text>
</comment>
<dbReference type="GO" id="GO:0000981">
    <property type="term" value="F:DNA-binding transcription factor activity, RNA polymerase II-specific"/>
    <property type="evidence" value="ECO:0007669"/>
    <property type="project" value="TreeGrafter"/>
</dbReference>
<organism evidence="3 4">
    <name type="scientific">Echria macrotheca</name>
    <dbReference type="NCBI Taxonomy" id="438768"/>
    <lineage>
        <taxon>Eukaryota</taxon>
        <taxon>Fungi</taxon>
        <taxon>Dikarya</taxon>
        <taxon>Ascomycota</taxon>
        <taxon>Pezizomycotina</taxon>
        <taxon>Sordariomycetes</taxon>
        <taxon>Sordariomycetidae</taxon>
        <taxon>Sordariales</taxon>
        <taxon>Schizotheciaceae</taxon>
        <taxon>Echria</taxon>
    </lineage>
</organism>
<sequence length="179" mass="20141">MPSPPKFFEPPTSLGSTAYPNDFHHAFQTPPSLDGDAAQHNACSNSLSEACSNSLSEACSNSLSEACSNSLSEHPIYPSPTRSTHHAGLSLPKTRGRPPANRRPESPPDHETLLKRRRNNEAAKKCRQKKLDKIQQLEEEIEQIKRERDDLRIRLERQEAETAVLRDFMRKMTAAGRRT</sequence>
<evidence type="ECO:0000259" key="2">
    <source>
        <dbReference type="PROSITE" id="PS50217"/>
    </source>
</evidence>
<dbReference type="CDD" id="cd14686">
    <property type="entry name" value="bZIP"/>
    <property type="match status" value="1"/>
</dbReference>